<evidence type="ECO:0000313" key="1">
    <source>
        <dbReference type="EMBL" id="CAG2252410.1"/>
    </source>
</evidence>
<sequence>MTSTHNEHKTEKIRTVADKCRQKVNLIKGKLGTQVGVVKQKLETIDTEHSFQLKSDFECYVAKVQETVDELHKIIDRYKQISLTTALDFKEIESQDLDRKRTFFRRLQDEIKDRYSKFENLSQESHDSTFLTEWKALQSEVQSINEETGRCIIKPRSNSIFQSKSLYRCSHRRN</sequence>
<keyword evidence="2" id="KW-1185">Reference proteome</keyword>
<reference evidence="1" key="1">
    <citation type="submission" date="2021-03" db="EMBL/GenBank/DDBJ databases">
        <authorList>
            <person name="Bekaert M."/>
        </authorList>
    </citation>
    <scope>NUCLEOTIDE SEQUENCE</scope>
</reference>
<proteinExistence type="predicted"/>
<accession>A0A8S3VFL2</accession>
<dbReference type="Proteomes" id="UP000683360">
    <property type="component" value="Unassembled WGS sequence"/>
</dbReference>
<organism evidence="1 2">
    <name type="scientific">Mytilus edulis</name>
    <name type="common">Blue mussel</name>
    <dbReference type="NCBI Taxonomy" id="6550"/>
    <lineage>
        <taxon>Eukaryota</taxon>
        <taxon>Metazoa</taxon>
        <taxon>Spiralia</taxon>
        <taxon>Lophotrochozoa</taxon>
        <taxon>Mollusca</taxon>
        <taxon>Bivalvia</taxon>
        <taxon>Autobranchia</taxon>
        <taxon>Pteriomorphia</taxon>
        <taxon>Mytilida</taxon>
        <taxon>Mytiloidea</taxon>
        <taxon>Mytilidae</taxon>
        <taxon>Mytilinae</taxon>
        <taxon>Mytilus</taxon>
    </lineage>
</organism>
<evidence type="ECO:0000313" key="2">
    <source>
        <dbReference type="Proteomes" id="UP000683360"/>
    </source>
</evidence>
<protein>
    <submittedName>
        <fullName evidence="1">Uncharacterized protein</fullName>
    </submittedName>
</protein>
<comment type="caution">
    <text evidence="1">The sequence shown here is derived from an EMBL/GenBank/DDBJ whole genome shotgun (WGS) entry which is preliminary data.</text>
</comment>
<dbReference type="AlphaFoldDB" id="A0A8S3VFL2"/>
<name>A0A8S3VFL2_MYTED</name>
<dbReference type="EMBL" id="CAJPWZ010003119">
    <property type="protein sequence ID" value="CAG2252410.1"/>
    <property type="molecule type" value="Genomic_DNA"/>
</dbReference>
<gene>
    <name evidence="1" type="ORF">MEDL_63995</name>
</gene>